<gene>
    <name evidence="1" type="ORF">BCAL_2343</name>
</gene>
<name>A0A087A5S3_9BIFI</name>
<accession>A0A087A5S3</accession>
<evidence type="ECO:0000313" key="2">
    <source>
        <dbReference type="Proteomes" id="UP000029072"/>
    </source>
</evidence>
<reference evidence="1 2" key="1">
    <citation type="submission" date="2014-03" db="EMBL/GenBank/DDBJ databases">
        <title>Genomics of Bifidobacteria.</title>
        <authorList>
            <person name="Ventura M."/>
            <person name="Milani C."/>
            <person name="Lugli G.A."/>
        </authorList>
    </citation>
    <scope>NUCLEOTIDE SEQUENCE [LARGE SCALE GENOMIC DNA]</scope>
    <source>
        <strain evidence="1 2">DSM 23973</strain>
    </source>
</reference>
<evidence type="ECO:0000313" key="1">
    <source>
        <dbReference type="EMBL" id="KFI54123.1"/>
    </source>
</evidence>
<dbReference type="Proteomes" id="UP000029072">
    <property type="component" value="Unassembled WGS sequence"/>
</dbReference>
<comment type="caution">
    <text evidence="1">The sequence shown here is derived from an EMBL/GenBank/DDBJ whole genome shotgun (WGS) entry which is preliminary data.</text>
</comment>
<organism evidence="1 2">
    <name type="scientific">Bifidobacterium callitrichos DSM 23973</name>
    <dbReference type="NCBI Taxonomy" id="1437609"/>
    <lineage>
        <taxon>Bacteria</taxon>
        <taxon>Bacillati</taxon>
        <taxon>Actinomycetota</taxon>
        <taxon>Actinomycetes</taxon>
        <taxon>Bifidobacteriales</taxon>
        <taxon>Bifidobacteriaceae</taxon>
        <taxon>Bifidobacterium</taxon>
    </lineage>
</organism>
<dbReference type="AlphaFoldDB" id="A0A087A5S3"/>
<dbReference type="EMBL" id="JGYS01000011">
    <property type="protein sequence ID" value="KFI54123.1"/>
    <property type="molecule type" value="Genomic_DNA"/>
</dbReference>
<protein>
    <submittedName>
        <fullName evidence="1">Uncharacterized protein</fullName>
    </submittedName>
</protein>
<sequence length="31" mass="3870">MQENNIHHSSTDRDDDRFFDNYAYMEYGIER</sequence>
<proteinExistence type="predicted"/>